<dbReference type="HOGENOM" id="CLU_3276421_0_0_12"/>
<dbReference type="RefSeq" id="WP_024268647.1">
    <property type="nucleotide sequence ID" value="NC_023035.1"/>
</dbReference>
<organism evidence="1 2">
    <name type="scientific">Salinispira pacifica</name>
    <dbReference type="NCBI Taxonomy" id="1307761"/>
    <lineage>
        <taxon>Bacteria</taxon>
        <taxon>Pseudomonadati</taxon>
        <taxon>Spirochaetota</taxon>
        <taxon>Spirochaetia</taxon>
        <taxon>Spirochaetales</taxon>
        <taxon>Spirochaetaceae</taxon>
        <taxon>Salinispira</taxon>
    </lineage>
</organism>
<keyword evidence="2" id="KW-1185">Reference proteome</keyword>
<sequence length="41" mass="4602">MNVLQRIRLFFGKRGEIVLDGESGRGTEILFKLPIKEAGNV</sequence>
<evidence type="ECO:0000313" key="1">
    <source>
        <dbReference type="EMBL" id="AHC15743.1"/>
    </source>
</evidence>
<evidence type="ECO:0000313" key="2">
    <source>
        <dbReference type="Proteomes" id="UP000018680"/>
    </source>
</evidence>
<gene>
    <name evidence="1" type="ORF">L21SP2_2390</name>
</gene>
<proteinExistence type="predicted"/>
<protein>
    <submittedName>
        <fullName evidence="1">Uncharacterized protein</fullName>
    </submittedName>
</protein>
<dbReference type="AlphaFoldDB" id="V5WIX2"/>
<dbReference type="KEGG" id="slr:L21SP2_2390"/>
<dbReference type="Proteomes" id="UP000018680">
    <property type="component" value="Chromosome"/>
</dbReference>
<name>V5WIX2_9SPIO</name>
<reference evidence="1 2" key="1">
    <citation type="journal article" date="2015" name="Stand. Genomic Sci.">
        <title>Complete genome sequence and description of Salinispira pacifica gen. nov., sp. nov., a novel spirochaete isolated form a hypersaline microbial mat.</title>
        <authorList>
            <person name="Ben Hania W."/>
            <person name="Joseph M."/>
            <person name="Schumann P."/>
            <person name="Bunk B."/>
            <person name="Fiebig A."/>
            <person name="Sproer C."/>
            <person name="Klenk H.P."/>
            <person name="Fardeau M.L."/>
            <person name="Spring S."/>
        </authorList>
    </citation>
    <scope>NUCLEOTIDE SEQUENCE [LARGE SCALE GENOMIC DNA]</scope>
    <source>
        <strain evidence="1 2">L21-RPul-D2</strain>
    </source>
</reference>
<dbReference type="EMBL" id="CP006939">
    <property type="protein sequence ID" value="AHC15743.1"/>
    <property type="molecule type" value="Genomic_DNA"/>
</dbReference>
<accession>V5WIX2</accession>